<dbReference type="HOGENOM" id="CLU_1482528_0_0_1"/>
<evidence type="ECO:0008006" key="3">
    <source>
        <dbReference type="Google" id="ProtNLM"/>
    </source>
</evidence>
<accession>A5DF32</accession>
<dbReference type="RefSeq" id="XP_001486212.2">
    <property type="nucleotide sequence ID" value="XM_001486162.1"/>
</dbReference>
<reference evidence="1 2" key="1">
    <citation type="journal article" date="2009" name="Nature">
        <title>Evolution of pathogenicity and sexual reproduction in eight Candida genomes.</title>
        <authorList>
            <person name="Butler G."/>
            <person name="Rasmussen M.D."/>
            <person name="Lin M.F."/>
            <person name="Santos M.A."/>
            <person name="Sakthikumar S."/>
            <person name="Munro C.A."/>
            <person name="Rheinbay E."/>
            <person name="Grabherr M."/>
            <person name="Forche A."/>
            <person name="Reedy J.L."/>
            <person name="Agrafioti I."/>
            <person name="Arnaud M.B."/>
            <person name="Bates S."/>
            <person name="Brown A.J."/>
            <person name="Brunke S."/>
            <person name="Costanzo M.C."/>
            <person name="Fitzpatrick D.A."/>
            <person name="de Groot P.W."/>
            <person name="Harris D."/>
            <person name="Hoyer L.L."/>
            <person name="Hube B."/>
            <person name="Klis F.M."/>
            <person name="Kodira C."/>
            <person name="Lennard N."/>
            <person name="Logue M.E."/>
            <person name="Martin R."/>
            <person name="Neiman A.M."/>
            <person name="Nikolaou E."/>
            <person name="Quail M.A."/>
            <person name="Quinn J."/>
            <person name="Santos M.C."/>
            <person name="Schmitzberger F.F."/>
            <person name="Sherlock G."/>
            <person name="Shah P."/>
            <person name="Silverstein K.A."/>
            <person name="Skrzypek M.S."/>
            <person name="Soll D."/>
            <person name="Staggs R."/>
            <person name="Stansfield I."/>
            <person name="Stumpf M.P."/>
            <person name="Sudbery P.E."/>
            <person name="Srikantha T."/>
            <person name="Zeng Q."/>
            <person name="Berman J."/>
            <person name="Berriman M."/>
            <person name="Heitman J."/>
            <person name="Gow N.A."/>
            <person name="Lorenz M.C."/>
            <person name="Birren B.W."/>
            <person name="Kellis M."/>
            <person name="Cuomo C.A."/>
        </authorList>
    </citation>
    <scope>NUCLEOTIDE SEQUENCE [LARGE SCALE GENOMIC DNA]</scope>
    <source>
        <strain evidence="2">ATCC 6260 / CBS 566 / DSM 6381 / JCM 1539 / NBRC 10279 / NRRL Y-324</strain>
    </source>
</reference>
<evidence type="ECO:0000313" key="1">
    <source>
        <dbReference type="EMBL" id="EDK37785.2"/>
    </source>
</evidence>
<name>A5DF32_PICGU</name>
<proteinExistence type="predicted"/>
<dbReference type="KEGG" id="pgu:PGUG_01883"/>
<protein>
    <recommendedName>
        <fullName evidence="3">LisH domain-containing protein</fullName>
    </recommendedName>
</protein>
<dbReference type="EMBL" id="CH408156">
    <property type="protein sequence ID" value="EDK37785.2"/>
    <property type="molecule type" value="Genomic_DNA"/>
</dbReference>
<evidence type="ECO:0000313" key="2">
    <source>
        <dbReference type="Proteomes" id="UP000001997"/>
    </source>
</evidence>
<gene>
    <name evidence="1" type="ORF">PGUG_01883</name>
</gene>
<dbReference type="GeneID" id="5128016"/>
<dbReference type="Proteomes" id="UP000001997">
    <property type="component" value="Unassembled WGS sequence"/>
</dbReference>
<organism evidence="1 2">
    <name type="scientific">Meyerozyma guilliermondii (strain ATCC 6260 / CBS 566 / DSM 6381 / JCM 1539 / NBRC 10279 / NRRL Y-324)</name>
    <name type="common">Yeast</name>
    <name type="synonym">Candida guilliermondii</name>
    <dbReference type="NCBI Taxonomy" id="294746"/>
    <lineage>
        <taxon>Eukaryota</taxon>
        <taxon>Fungi</taxon>
        <taxon>Dikarya</taxon>
        <taxon>Ascomycota</taxon>
        <taxon>Saccharomycotina</taxon>
        <taxon>Pichiomycetes</taxon>
        <taxon>Debaryomycetaceae</taxon>
        <taxon>Meyerozyma</taxon>
    </lineage>
</organism>
<dbReference type="AlphaFoldDB" id="A5DF32"/>
<dbReference type="InParanoid" id="A5DF32"/>
<dbReference type="VEuPathDB" id="FungiDB:PGUG_01883"/>
<keyword evidence="2" id="KW-1185">Reference proteome</keyword>
<dbReference type="OrthoDB" id="4036671at2759"/>
<sequence>MTGVNDLYSQDSHQLFLAHLYTYMVENNLRGSAMQLFNESPVPRDPEFHEFTSNLPPSHTSENLLWDWWLLLWTLMPQSAPTHPVYDHLVSISQLSVHPEAANVQRERKKPHQYQHPLQTQQLSHANLYQQFEIDRSRFIQEREAVRQQILRNPQQLHQSEPPLVFMDDWLHNMGSGPSLPS</sequence>